<protein>
    <submittedName>
        <fullName evidence="1">Uncharacterized protein</fullName>
    </submittedName>
</protein>
<accession>A0A1W1DYC0</accession>
<sequence length="106" mass="11970">MAEKEFGTCQNEPASNDCASLYQNLRVNSNFALNTHNQSNLSVGQQAKIKMGGLLALQEIIHQFTEDNIVDITALVDTIKSEYGDFDKLPFSKLMPKISQFKFRIR</sequence>
<reference evidence="1" key="1">
    <citation type="submission" date="2016-10" db="EMBL/GenBank/DDBJ databases">
        <authorList>
            <person name="de Groot N.N."/>
        </authorList>
    </citation>
    <scope>NUCLEOTIDE SEQUENCE</scope>
</reference>
<gene>
    <name evidence="1" type="ORF">MNB_SUP05-SYMBIONT-4-309</name>
</gene>
<dbReference type="AlphaFoldDB" id="A0A1W1DYC0"/>
<evidence type="ECO:0000313" key="1">
    <source>
        <dbReference type="EMBL" id="SFV86689.1"/>
    </source>
</evidence>
<dbReference type="EMBL" id="FPHY01000097">
    <property type="protein sequence ID" value="SFV86689.1"/>
    <property type="molecule type" value="Genomic_DNA"/>
</dbReference>
<organism evidence="1">
    <name type="scientific">hydrothermal vent metagenome</name>
    <dbReference type="NCBI Taxonomy" id="652676"/>
    <lineage>
        <taxon>unclassified sequences</taxon>
        <taxon>metagenomes</taxon>
        <taxon>ecological metagenomes</taxon>
    </lineage>
</organism>
<name>A0A1W1DYC0_9ZZZZ</name>
<proteinExistence type="predicted"/>